<dbReference type="STRING" id="1235279.C772_01039"/>
<keyword evidence="1" id="KW-0812">Transmembrane</keyword>
<dbReference type="AlphaFoldDB" id="M7NEC5"/>
<accession>M7NEC5</accession>
<keyword evidence="1" id="KW-1133">Transmembrane helix</keyword>
<reference evidence="2 3" key="1">
    <citation type="journal article" date="2013" name="Genome Announc.">
        <title>Draft Genome Sequence of Bhargavaea cecembensis Strain DSE10T, Isolated from a Deep-Sea Sediment Sample Collected at a Depth of 5,904 m from the Chagos-Laccadive Ridge System in the Indian Ocean.</title>
        <authorList>
            <person name="Shivaji S."/>
            <person name="Ara S."/>
            <person name="Begum Z."/>
            <person name="Ruth M."/>
            <person name="Singh A."/>
            <person name="Kumar Pinnaka A."/>
        </authorList>
    </citation>
    <scope>NUCLEOTIDE SEQUENCE [LARGE SCALE GENOMIC DNA]</scope>
    <source>
        <strain evidence="2 3">DSE10</strain>
    </source>
</reference>
<dbReference type="Proteomes" id="UP000011919">
    <property type="component" value="Unassembled WGS sequence"/>
</dbReference>
<protein>
    <recommendedName>
        <fullName evidence="4">Tfp pilus assembly protein PilV</fullName>
    </recommendedName>
</protein>
<sequence>MRQLKNEAGMSLMEVLAVLVIGTMFMMLAMTMIGLNMKSNAAQMAKTRLQQEANLVTAELAEAHRQCPDMLLLKEGQALSIEGCDFKSGRVGGGIYTHHLHSEDILNRPLGDRETLTVTVMDGKSELTVPITLSRLGTLN</sequence>
<evidence type="ECO:0008006" key="4">
    <source>
        <dbReference type="Google" id="ProtNLM"/>
    </source>
</evidence>
<evidence type="ECO:0000313" key="3">
    <source>
        <dbReference type="Proteomes" id="UP000011919"/>
    </source>
</evidence>
<dbReference type="OrthoDB" id="2427375at2"/>
<dbReference type="RefSeq" id="WP_008297968.1">
    <property type="nucleotide sequence ID" value="NZ_AOFT01000004.1"/>
</dbReference>
<keyword evidence="1" id="KW-0472">Membrane</keyword>
<feature type="transmembrane region" description="Helical" evidence="1">
    <location>
        <begin position="12"/>
        <end position="35"/>
    </location>
</feature>
<comment type="caution">
    <text evidence="2">The sequence shown here is derived from an EMBL/GenBank/DDBJ whole genome shotgun (WGS) entry which is preliminary data.</text>
</comment>
<keyword evidence="3" id="KW-1185">Reference proteome</keyword>
<gene>
    <name evidence="2" type="ORF">C772_01039</name>
</gene>
<dbReference type="EMBL" id="AOFT01000004">
    <property type="protein sequence ID" value="EMR06903.1"/>
    <property type="molecule type" value="Genomic_DNA"/>
</dbReference>
<name>M7NEC5_9BACL</name>
<evidence type="ECO:0000313" key="2">
    <source>
        <dbReference type="EMBL" id="EMR06903.1"/>
    </source>
</evidence>
<organism evidence="2 3">
    <name type="scientific">Bhargavaea cecembensis DSE10</name>
    <dbReference type="NCBI Taxonomy" id="1235279"/>
    <lineage>
        <taxon>Bacteria</taxon>
        <taxon>Bacillati</taxon>
        <taxon>Bacillota</taxon>
        <taxon>Bacilli</taxon>
        <taxon>Bacillales</taxon>
        <taxon>Caryophanaceae</taxon>
        <taxon>Bhargavaea</taxon>
    </lineage>
</organism>
<evidence type="ECO:0000256" key="1">
    <source>
        <dbReference type="SAM" id="Phobius"/>
    </source>
</evidence>
<proteinExistence type="predicted"/>